<dbReference type="GO" id="GO:0009030">
    <property type="term" value="F:thiamine-phosphate kinase activity"/>
    <property type="evidence" value="ECO:0007669"/>
    <property type="project" value="UniProtKB-UniRule"/>
</dbReference>
<keyword evidence="1 3" id="KW-0808">Transferase</keyword>
<feature type="binding site" evidence="1">
    <location>
        <position position="54"/>
    </location>
    <ligand>
        <name>Mg(2+)</name>
        <dbReference type="ChEBI" id="CHEBI:18420"/>
        <label>1</label>
    </ligand>
</feature>
<comment type="pathway">
    <text evidence="1">Cofactor biosynthesis; thiamine diphosphate biosynthesis; thiamine diphosphate from thiamine phosphate: step 1/1.</text>
</comment>
<comment type="similarity">
    <text evidence="1">Belongs to the thiamine-monophosphate kinase family.</text>
</comment>
<reference evidence="3 4" key="1">
    <citation type="submission" date="2018-11" db="EMBL/GenBank/DDBJ databases">
        <title>YIM 102482-1 draft genome.</title>
        <authorList>
            <person name="Li G."/>
            <person name="Jiang Y."/>
        </authorList>
    </citation>
    <scope>NUCLEOTIDE SEQUENCE [LARGE SCALE GENOMIC DNA]</scope>
    <source>
        <strain evidence="3 4">YIM 102482-1</strain>
    </source>
</reference>
<keyword evidence="4" id="KW-1185">Reference proteome</keyword>
<dbReference type="SUPFAM" id="SSF56042">
    <property type="entry name" value="PurM C-terminal domain-like"/>
    <property type="match status" value="1"/>
</dbReference>
<evidence type="ECO:0000313" key="3">
    <source>
        <dbReference type="EMBL" id="RRJ86184.1"/>
    </source>
</evidence>
<feature type="binding site" evidence="1">
    <location>
        <begin position="132"/>
        <end position="133"/>
    </location>
    <ligand>
        <name>ATP</name>
        <dbReference type="ChEBI" id="CHEBI:30616"/>
    </ligand>
</feature>
<name>A0A3P3VUQ0_9MICO</name>
<feature type="binding site" evidence="1">
    <location>
        <position position="54"/>
    </location>
    <ligand>
        <name>Mg(2+)</name>
        <dbReference type="ChEBI" id="CHEBI:18420"/>
        <label>2</label>
    </ligand>
</feature>
<dbReference type="NCBIfam" id="TIGR01379">
    <property type="entry name" value="thiL"/>
    <property type="match status" value="1"/>
</dbReference>
<feature type="binding site" evidence="1">
    <location>
        <position position="61"/>
    </location>
    <ligand>
        <name>substrate</name>
    </ligand>
</feature>
<sequence>MTLAHRPLTVEQAGERAVLAEVLARIPNGDVLLGPGDDSAVLAAPDGRYVVSTDTMIDGPDFRLAWSAPEQLGRKAVASNLADVVAMGARPTGLVVALALPRDTTVDFVARLAEGFAQGLRELWPGCGIVGGDLATSSTLTIAVTAFGSLDGRDAVTRAGAQPGDTLAVAGELGRAAGGLRLLFQDAVDASGAADAAALAELLAQGAEVAELISAQLAPVPPLGAGVAAGEAGANSMMDLSDGLLLDAHRLARASKVSLEIDSDALASDIAALEPIFGADLALRLALGGGEDHSLLASFPAGAELPEPFRAIGRVTKRQDARVLVDGAAADPAGWDPFAA</sequence>
<dbReference type="GO" id="GO:0009228">
    <property type="term" value="P:thiamine biosynthetic process"/>
    <property type="evidence" value="ECO:0007669"/>
    <property type="project" value="UniProtKB-KW"/>
</dbReference>
<dbReference type="PIRSF" id="PIRSF005303">
    <property type="entry name" value="Thiam_monoph_kin"/>
    <property type="match status" value="1"/>
</dbReference>
<dbReference type="PANTHER" id="PTHR30270:SF0">
    <property type="entry name" value="THIAMINE-MONOPHOSPHATE KINASE"/>
    <property type="match status" value="1"/>
</dbReference>
<dbReference type="UniPathway" id="UPA00060">
    <property type="reaction ID" value="UER00142"/>
</dbReference>
<dbReference type="EMBL" id="RQVS01000011">
    <property type="protein sequence ID" value="RRJ86184.1"/>
    <property type="molecule type" value="Genomic_DNA"/>
</dbReference>
<comment type="caution">
    <text evidence="3">The sequence shown here is derived from an EMBL/GenBank/DDBJ whole genome shotgun (WGS) entry which is preliminary data.</text>
</comment>
<dbReference type="GO" id="GO:0009229">
    <property type="term" value="P:thiamine diphosphate biosynthetic process"/>
    <property type="evidence" value="ECO:0007669"/>
    <property type="project" value="UniProtKB-UniRule"/>
</dbReference>
<feature type="binding site" evidence="1">
    <location>
        <position position="38"/>
    </location>
    <ligand>
        <name>Mg(2+)</name>
        <dbReference type="ChEBI" id="CHEBI:18420"/>
        <label>3</label>
    </ligand>
</feature>
<dbReference type="PANTHER" id="PTHR30270">
    <property type="entry name" value="THIAMINE-MONOPHOSPHATE KINASE"/>
    <property type="match status" value="1"/>
</dbReference>
<dbReference type="Gene3D" id="3.30.1330.10">
    <property type="entry name" value="PurM-like, N-terminal domain"/>
    <property type="match status" value="1"/>
</dbReference>
<organism evidence="3 4">
    <name type="scientific">Gulosibacter macacae</name>
    <dbReference type="NCBI Taxonomy" id="2488791"/>
    <lineage>
        <taxon>Bacteria</taxon>
        <taxon>Bacillati</taxon>
        <taxon>Actinomycetota</taxon>
        <taxon>Actinomycetes</taxon>
        <taxon>Micrococcales</taxon>
        <taxon>Microbacteriaceae</taxon>
        <taxon>Gulosibacter</taxon>
    </lineage>
</organism>
<dbReference type="HAMAP" id="MF_02128">
    <property type="entry name" value="TMP_kinase"/>
    <property type="match status" value="1"/>
</dbReference>
<dbReference type="InterPro" id="IPR006283">
    <property type="entry name" value="ThiL-like"/>
</dbReference>
<feature type="binding site" evidence="1">
    <location>
        <position position="83"/>
    </location>
    <ligand>
        <name>Mg(2+)</name>
        <dbReference type="ChEBI" id="CHEBI:18420"/>
        <label>2</label>
    </ligand>
</feature>
<keyword evidence="1" id="KW-0479">Metal-binding</keyword>
<dbReference type="OrthoDB" id="9802811at2"/>
<dbReference type="InterPro" id="IPR036921">
    <property type="entry name" value="PurM-like_N_sf"/>
</dbReference>
<dbReference type="AlphaFoldDB" id="A0A3P3VUQ0"/>
<feature type="binding site" evidence="1">
    <location>
        <position position="291"/>
    </location>
    <ligand>
        <name>substrate</name>
    </ligand>
</feature>
<dbReference type="SUPFAM" id="SSF55326">
    <property type="entry name" value="PurM N-terminal domain-like"/>
    <property type="match status" value="1"/>
</dbReference>
<dbReference type="EC" id="2.7.4.16" evidence="1"/>
<keyword evidence="1" id="KW-0067">ATP-binding</keyword>
<proteinExistence type="inferred from homology"/>
<dbReference type="GO" id="GO:0005524">
    <property type="term" value="F:ATP binding"/>
    <property type="evidence" value="ECO:0007669"/>
    <property type="project" value="UniProtKB-UniRule"/>
</dbReference>
<protein>
    <recommendedName>
        <fullName evidence="1">Thiamine-monophosphate kinase</fullName>
        <shortName evidence="1">TMP kinase</shortName>
        <shortName evidence="1">Thiamine-phosphate kinase</shortName>
        <ecNumber evidence="1">2.7.4.16</ecNumber>
    </recommendedName>
</protein>
<evidence type="ECO:0000313" key="4">
    <source>
        <dbReference type="Proteomes" id="UP000274391"/>
    </source>
</evidence>
<feature type="binding site" evidence="1">
    <location>
        <position position="52"/>
    </location>
    <ligand>
        <name>Mg(2+)</name>
        <dbReference type="ChEBI" id="CHEBI:18420"/>
        <label>4</label>
    </ligand>
</feature>
<keyword evidence="1 3" id="KW-0418">Kinase</keyword>
<accession>A0A3P3VUQ0</accession>
<dbReference type="Proteomes" id="UP000274391">
    <property type="component" value="Unassembled WGS sequence"/>
</dbReference>
<feature type="binding site" evidence="1">
    <location>
        <position position="83"/>
    </location>
    <ligand>
        <name>Mg(2+)</name>
        <dbReference type="ChEBI" id="CHEBI:18420"/>
        <label>3</label>
    </ligand>
</feature>
<feature type="binding site" evidence="1">
    <location>
        <position position="239"/>
    </location>
    <ligand>
        <name>Mg(2+)</name>
        <dbReference type="ChEBI" id="CHEBI:18420"/>
        <label>3</label>
    </ligand>
</feature>
<feature type="binding site" evidence="1">
    <location>
        <position position="158"/>
    </location>
    <ligand>
        <name>ATP</name>
        <dbReference type="ChEBI" id="CHEBI:30616"/>
    </ligand>
</feature>
<keyword evidence="1" id="KW-0784">Thiamine biosynthesis</keyword>
<evidence type="ECO:0000259" key="2">
    <source>
        <dbReference type="Pfam" id="PF00586"/>
    </source>
</evidence>
<feature type="binding site" evidence="1">
    <location>
        <position position="133"/>
    </location>
    <ligand>
        <name>Mg(2+)</name>
        <dbReference type="ChEBI" id="CHEBI:18420"/>
        <label>1</label>
    </ligand>
</feature>
<comment type="catalytic activity">
    <reaction evidence="1">
        <text>thiamine phosphate + ATP = thiamine diphosphate + ADP</text>
        <dbReference type="Rhea" id="RHEA:15913"/>
        <dbReference type="ChEBI" id="CHEBI:30616"/>
        <dbReference type="ChEBI" id="CHEBI:37575"/>
        <dbReference type="ChEBI" id="CHEBI:58937"/>
        <dbReference type="ChEBI" id="CHEBI:456216"/>
        <dbReference type="EC" id="2.7.4.16"/>
    </reaction>
</comment>
<comment type="miscellaneous">
    <text evidence="1">Reaction mechanism of ThiL seems to utilize a direct, inline transfer of the gamma-phosphate of ATP to TMP rather than a phosphorylated enzyme intermediate.</text>
</comment>
<keyword evidence="1" id="KW-0547">Nucleotide-binding</keyword>
<gene>
    <name evidence="1 3" type="primary">thiL</name>
    <name evidence="3" type="ORF">EG850_09750</name>
</gene>
<feature type="binding site" evidence="1">
    <location>
        <position position="335"/>
    </location>
    <ligand>
        <name>substrate</name>
    </ligand>
</feature>
<dbReference type="Gene3D" id="3.90.650.10">
    <property type="entry name" value="PurM-like C-terminal domain"/>
    <property type="match status" value="1"/>
</dbReference>
<dbReference type="Pfam" id="PF00586">
    <property type="entry name" value="AIRS"/>
    <property type="match status" value="1"/>
</dbReference>
<feature type="binding site" evidence="1">
    <location>
        <position position="53"/>
    </location>
    <ligand>
        <name>Mg(2+)</name>
        <dbReference type="ChEBI" id="CHEBI:18420"/>
        <label>1</label>
    </ligand>
</feature>
<feature type="binding site" evidence="1">
    <location>
        <position position="83"/>
    </location>
    <ligand>
        <name>Mg(2+)</name>
        <dbReference type="ChEBI" id="CHEBI:18420"/>
        <label>4</label>
    </ligand>
</feature>
<comment type="function">
    <text evidence="1">Catalyzes the ATP-dependent phosphorylation of thiamine-monophosphate (TMP) to form thiamine-pyrophosphate (TPP), the active form of vitamin B1.</text>
</comment>
<dbReference type="InterPro" id="IPR036676">
    <property type="entry name" value="PurM-like_C_sf"/>
</dbReference>
<dbReference type="CDD" id="cd02194">
    <property type="entry name" value="ThiL"/>
    <property type="match status" value="1"/>
</dbReference>
<evidence type="ECO:0000256" key="1">
    <source>
        <dbReference type="HAMAP-Rule" id="MF_02128"/>
    </source>
</evidence>
<comment type="caution">
    <text evidence="1">Lacks conserved residue(s) required for the propagation of feature annotation.</text>
</comment>
<feature type="domain" description="PurM-like N-terminal" evidence="2">
    <location>
        <begin position="36"/>
        <end position="149"/>
    </location>
</feature>
<dbReference type="RefSeq" id="WP_124972970.1">
    <property type="nucleotide sequence ID" value="NZ_RQVS01000011.1"/>
</dbReference>
<keyword evidence="1" id="KW-0460">Magnesium</keyword>
<feature type="binding site" evidence="1">
    <location>
        <position position="242"/>
    </location>
    <ligand>
        <name>Mg(2+)</name>
        <dbReference type="ChEBI" id="CHEBI:18420"/>
        <label>5</label>
    </ligand>
</feature>
<feature type="binding site" evidence="1">
    <location>
        <position position="241"/>
    </location>
    <ligand>
        <name>ATP</name>
        <dbReference type="ChEBI" id="CHEBI:30616"/>
    </ligand>
</feature>
<dbReference type="InterPro" id="IPR016188">
    <property type="entry name" value="PurM-like_N"/>
</dbReference>
<dbReference type="GO" id="GO:0000287">
    <property type="term" value="F:magnesium ion binding"/>
    <property type="evidence" value="ECO:0007669"/>
    <property type="project" value="UniProtKB-UniRule"/>
</dbReference>
<feature type="binding site" evidence="1">
    <location>
        <position position="38"/>
    </location>
    <ligand>
        <name>Mg(2+)</name>
        <dbReference type="ChEBI" id="CHEBI:18420"/>
        <label>4</label>
    </ligand>
</feature>